<feature type="transmembrane region" description="Helical" evidence="2">
    <location>
        <begin position="492"/>
        <end position="514"/>
    </location>
</feature>
<dbReference type="eggNOG" id="COG0661">
    <property type="taxonomic scope" value="Bacteria"/>
</dbReference>
<dbReference type="PANTHER" id="PTHR10566">
    <property type="entry name" value="CHAPERONE-ACTIVITY OF BC1 COMPLEX CABC1 -RELATED"/>
    <property type="match status" value="1"/>
</dbReference>
<dbReference type="Gene3D" id="1.10.510.10">
    <property type="entry name" value="Transferase(Phosphotransferase) domain 1"/>
    <property type="match status" value="1"/>
</dbReference>
<dbReference type="Proteomes" id="UP000002754">
    <property type="component" value="Unassembled WGS sequence"/>
</dbReference>
<name>A0A094YUF3_ALKAL</name>
<feature type="transmembrane region" description="Helical" evidence="2">
    <location>
        <begin position="526"/>
        <end position="546"/>
    </location>
</feature>
<comment type="similarity">
    <text evidence="1">Belongs to the protein kinase superfamily. ADCK protein kinase family.</text>
</comment>
<keyword evidence="2" id="KW-0812">Transmembrane</keyword>
<dbReference type="InterPro" id="IPR011009">
    <property type="entry name" value="Kinase-like_dom_sf"/>
</dbReference>
<organism evidence="4 5">
    <name type="scientific">Alkalihalobacillus alcalophilus ATCC 27647 = CGMCC 1.3604</name>
    <dbReference type="NCBI Taxonomy" id="1218173"/>
    <lineage>
        <taxon>Bacteria</taxon>
        <taxon>Bacillati</taxon>
        <taxon>Bacillota</taxon>
        <taxon>Bacilli</taxon>
        <taxon>Bacillales</taxon>
        <taxon>Bacillaceae</taxon>
        <taxon>Alkalihalobacillus</taxon>
    </lineage>
</organism>
<keyword evidence="2" id="KW-1133">Transmembrane helix</keyword>
<dbReference type="SUPFAM" id="SSF56112">
    <property type="entry name" value="Protein kinase-like (PK-like)"/>
    <property type="match status" value="1"/>
</dbReference>
<gene>
    <name evidence="4" type="ORF">BALCAV_0211960</name>
</gene>
<dbReference type="PANTHER" id="PTHR10566:SF113">
    <property type="entry name" value="PROTEIN ACTIVITY OF BC1 COMPLEX KINASE 7, CHLOROPLASTIC"/>
    <property type="match status" value="1"/>
</dbReference>
<keyword evidence="2" id="KW-0472">Membrane</keyword>
<dbReference type="STRING" id="1218173.BALCAV_0211960"/>
<reference evidence="4 5" key="1">
    <citation type="journal article" date="2014" name="Genome Announc.">
        <title>Draft Genome Sequence of Bacillus alcalophilus AV1934, a Classic Alkaliphile Isolated from Human Feces in 1934.</title>
        <authorList>
            <person name="Attie O."/>
            <person name="Jayaprakash A."/>
            <person name="Shah H."/>
            <person name="Paulsen I.T."/>
            <person name="Morino M."/>
            <person name="Takahashi Y."/>
            <person name="Narumi I."/>
            <person name="Sachidanandam R."/>
            <person name="Satoh K."/>
            <person name="Ito M."/>
            <person name="Krulwich T.A."/>
        </authorList>
    </citation>
    <scope>NUCLEOTIDE SEQUENCE [LARGE SCALE GENOMIC DNA]</scope>
    <source>
        <strain evidence="4 5">AV1934</strain>
    </source>
</reference>
<protein>
    <submittedName>
        <fullName evidence="4">ABC transporter</fullName>
    </submittedName>
</protein>
<evidence type="ECO:0000259" key="3">
    <source>
        <dbReference type="Pfam" id="PF03109"/>
    </source>
</evidence>
<sequence length="551" mass="62970">MHRYREIAVAFSRNGFGYLVKELGLHEFLSLPKRMFTKDRKEVQTKTTGERFRYFLEELGPTYVKLGQIASTRPDLIPADIIKELEKLQDHVTPFSYSEVKQIIEEELEMEMEELFTEFHEEPLGSASIGQVHYAELKSGEKVAVKVQRPNIEKMVRTDLEILQHIAEIAEHRLEWAAQYQVSDIIKEFSTALLAELDYYYEGRNAGRIAKQFNDVDYIRIPNVYWDYTTKKVLTMEYVQGKNLLDLEQLHKQGFNTKLIAERIVESVMQQILIDGFFHGDPHPGNVTALPGDVVVLMDFGMVGRLTPHMKSNLASLIIAMMNQSTAGIIKAIMRMGIVPDSVDIELLNADVELLRDKYFDIPLSQVSLGEAVTDLFSVAHHHEIKIPSNLTLVGKALLTMEGLVERLDPDISIIDIAEPFGRKLIIERYRPDNLVKDSFNHWTEYWELFTEAPKHIKDVTAMLKKGKVPIEVVFPKAEMFLNKLDRVSNRLSFAIVLLSFSIIMVGLLIGSAISSQSSLLWDIPAIEVGFVIAMLMFVWLIFSIFKSGRF</sequence>
<keyword evidence="5" id="KW-1185">Reference proteome</keyword>
<evidence type="ECO:0000313" key="4">
    <source>
        <dbReference type="EMBL" id="KGA97132.1"/>
    </source>
</evidence>
<comment type="caution">
    <text evidence="4">The sequence shown here is derived from an EMBL/GenBank/DDBJ whole genome shotgun (WGS) entry which is preliminary data.</text>
</comment>
<dbReference type="InterPro" id="IPR050154">
    <property type="entry name" value="UbiB_kinase"/>
</dbReference>
<dbReference type="AlphaFoldDB" id="A0A094YUF3"/>
<feature type="domain" description="ABC1 atypical kinase-like" evidence="3">
    <location>
        <begin position="87"/>
        <end position="331"/>
    </location>
</feature>
<proteinExistence type="inferred from homology"/>
<evidence type="ECO:0000256" key="2">
    <source>
        <dbReference type="SAM" id="Phobius"/>
    </source>
</evidence>
<evidence type="ECO:0000256" key="1">
    <source>
        <dbReference type="ARBA" id="ARBA00009670"/>
    </source>
</evidence>
<dbReference type="Pfam" id="PF03109">
    <property type="entry name" value="ABC1"/>
    <property type="match status" value="1"/>
</dbReference>
<dbReference type="OrthoDB" id="9795390at2"/>
<dbReference type="CDD" id="cd05121">
    <property type="entry name" value="ABC1_ADCK3-like"/>
    <property type="match status" value="1"/>
</dbReference>
<dbReference type="InterPro" id="IPR004147">
    <property type="entry name" value="ABC1_dom"/>
</dbReference>
<evidence type="ECO:0000313" key="5">
    <source>
        <dbReference type="Proteomes" id="UP000002754"/>
    </source>
</evidence>
<accession>A0A094YUF3</accession>
<dbReference type="EMBL" id="ALPT02000036">
    <property type="protein sequence ID" value="KGA97132.1"/>
    <property type="molecule type" value="Genomic_DNA"/>
</dbReference>